<name>A0A1R1BUB2_PAEAM</name>
<evidence type="ECO:0000313" key="3">
    <source>
        <dbReference type="Proteomes" id="UP000187134"/>
    </source>
</evidence>
<evidence type="ECO:0000313" key="2">
    <source>
        <dbReference type="EMBL" id="OMF13419.1"/>
    </source>
</evidence>
<reference evidence="2 3" key="1">
    <citation type="submission" date="2016-11" db="EMBL/GenBank/DDBJ databases">
        <title>Paenibacillus species isolates.</title>
        <authorList>
            <person name="Beno S.M."/>
        </authorList>
    </citation>
    <scope>NUCLEOTIDE SEQUENCE [LARGE SCALE GENOMIC DNA]</scope>
    <source>
        <strain evidence="2 3">FSL H8-0246</strain>
    </source>
</reference>
<dbReference type="OrthoDB" id="7062212at2"/>
<protein>
    <recommendedName>
        <fullName evidence="1">DUF4435 domain-containing protein</fullName>
    </recommendedName>
</protein>
<comment type="caution">
    <text evidence="2">The sequence shown here is derived from an EMBL/GenBank/DDBJ whole genome shotgun (WGS) entry which is preliminary data.</text>
</comment>
<organism evidence="2 3">
    <name type="scientific">Paenibacillus amylolyticus</name>
    <dbReference type="NCBI Taxonomy" id="1451"/>
    <lineage>
        <taxon>Bacteria</taxon>
        <taxon>Bacillati</taxon>
        <taxon>Bacillota</taxon>
        <taxon>Bacilli</taxon>
        <taxon>Bacillales</taxon>
        <taxon>Paenibacillaceae</taxon>
        <taxon>Paenibacillus</taxon>
    </lineage>
</organism>
<feature type="domain" description="DUF4435" evidence="1">
    <location>
        <begin position="17"/>
        <end position="171"/>
    </location>
</feature>
<dbReference type="Proteomes" id="UP000187134">
    <property type="component" value="Unassembled WGS sequence"/>
</dbReference>
<accession>A0A1R1BUB2</accession>
<evidence type="ECO:0000259" key="1">
    <source>
        <dbReference type="Pfam" id="PF14491"/>
    </source>
</evidence>
<dbReference type="InterPro" id="IPR029492">
    <property type="entry name" value="DUF4435"/>
</dbReference>
<dbReference type="AlphaFoldDB" id="A0A1R1BUB2"/>
<sequence length="320" mass="37403">MKFNIDEIIISAIMAKAPVILVEGYDDIQFYEKLCIDIQKDIEVYAVEIFEGYGEGCDSVIKALEMQQENINNDSRILDNFLGIIDRDCRHYRQEIPYELKGLFVLNHYSFESHFVNENAIQYILPQVTSVNLKLINSDVIQYLMEKFISIQPQLYYITLEAIKNACEQGYESVLGFSKEEKKIADNNSRNYLYRRVIEKKEDLDSFASQNNINFDNINSIVKGKWLLHTFANSVLESLRTLPQACLEGKIKKCQFCSIGRHEKCLWKLKEKYTKYTYQQIAQMFLNYYDENQLSYIKARLSLLGKSNSIDPIQESRKIS</sequence>
<proteinExistence type="predicted"/>
<dbReference type="RefSeq" id="WP_076332371.1">
    <property type="nucleotide sequence ID" value="NZ_MRTJ01000005.1"/>
</dbReference>
<dbReference type="EMBL" id="MRTJ01000005">
    <property type="protein sequence ID" value="OMF13419.1"/>
    <property type="molecule type" value="Genomic_DNA"/>
</dbReference>
<dbReference type="Pfam" id="PF14491">
    <property type="entry name" value="DUF4435"/>
    <property type="match status" value="1"/>
</dbReference>
<gene>
    <name evidence="2" type="ORF">BK131_16060</name>
</gene>